<accession>A0ACC1Q5K8</accession>
<dbReference type="EMBL" id="JANSHE010000396">
    <property type="protein sequence ID" value="KAJ3011420.1"/>
    <property type="molecule type" value="Genomic_DNA"/>
</dbReference>
<dbReference type="Proteomes" id="UP001144978">
    <property type="component" value="Unassembled WGS sequence"/>
</dbReference>
<comment type="caution">
    <text evidence="1">The sequence shown here is derived from an EMBL/GenBank/DDBJ whole genome shotgun (WGS) entry which is preliminary data.</text>
</comment>
<protein>
    <submittedName>
        <fullName evidence="1">Uncharacterized protein</fullName>
    </submittedName>
</protein>
<proteinExistence type="predicted"/>
<organism evidence="1 2">
    <name type="scientific">Trametes sanguinea</name>
    <dbReference type="NCBI Taxonomy" id="158606"/>
    <lineage>
        <taxon>Eukaryota</taxon>
        <taxon>Fungi</taxon>
        <taxon>Dikarya</taxon>
        <taxon>Basidiomycota</taxon>
        <taxon>Agaricomycotina</taxon>
        <taxon>Agaricomycetes</taxon>
        <taxon>Polyporales</taxon>
        <taxon>Polyporaceae</taxon>
        <taxon>Trametes</taxon>
    </lineage>
</organism>
<sequence>MTTTGTTTTITSSQCLQSEVSLFMILNLVCAFTRPGVCCDPSRAEILLQHDPELKKNLERQDFEKILNSPRGRLGTIWTAKQEAPSEPDTASSTPLTPEVRRAVSAAWQEPYTSTGNVLESVLEEYMKDENYFTRHPRYAFITQSSGSGKSRMVDELAKTIFCIPMCLGSEQGWQASCSPCPTLADTTPTYQPTPRQIMIF</sequence>
<name>A0ACC1Q5K8_9APHY</name>
<keyword evidence="2" id="KW-1185">Reference proteome</keyword>
<evidence type="ECO:0000313" key="1">
    <source>
        <dbReference type="EMBL" id="KAJ3011420.1"/>
    </source>
</evidence>
<reference evidence="1" key="1">
    <citation type="submission" date="2022-08" db="EMBL/GenBank/DDBJ databases">
        <title>Genome Sequence of Pycnoporus sanguineus.</title>
        <authorList>
            <person name="Buettner E."/>
        </authorList>
    </citation>
    <scope>NUCLEOTIDE SEQUENCE</scope>
    <source>
        <strain evidence="1">CG-C14</strain>
    </source>
</reference>
<gene>
    <name evidence="1" type="ORF">NUW54_g2182</name>
</gene>
<evidence type="ECO:0000313" key="2">
    <source>
        <dbReference type="Proteomes" id="UP001144978"/>
    </source>
</evidence>